<evidence type="ECO:0000256" key="3">
    <source>
        <dbReference type="PIRSR" id="PIRSR605511-2"/>
    </source>
</evidence>
<dbReference type="STRING" id="937218.SAMN06297251_10541"/>
<feature type="binding site" evidence="3">
    <location>
        <position position="149"/>
    </location>
    <ligand>
        <name>a divalent metal cation</name>
        <dbReference type="ChEBI" id="CHEBI:60240"/>
    </ligand>
</feature>
<proteinExistence type="inferred from homology"/>
<dbReference type="EMBL" id="FWXR01000005">
    <property type="protein sequence ID" value="SMC63484.1"/>
    <property type="molecule type" value="Genomic_DNA"/>
</dbReference>
<feature type="binding site" evidence="3">
    <location>
        <position position="102"/>
    </location>
    <ligand>
        <name>substrate</name>
    </ligand>
</feature>
<dbReference type="PANTHER" id="PTHR10907:SF47">
    <property type="entry name" value="REGUCALCIN"/>
    <property type="match status" value="1"/>
</dbReference>
<feature type="active site" description="Proton donor/acceptor" evidence="2">
    <location>
        <position position="200"/>
    </location>
</feature>
<gene>
    <name evidence="5" type="ORF">SAMN06297251_10541</name>
</gene>
<comment type="similarity">
    <text evidence="1">Belongs to the SMP-30/CGR1 family.</text>
</comment>
<dbReference type="GO" id="GO:0004341">
    <property type="term" value="F:gluconolactonase activity"/>
    <property type="evidence" value="ECO:0007669"/>
    <property type="project" value="TreeGrafter"/>
</dbReference>
<evidence type="ECO:0000259" key="4">
    <source>
        <dbReference type="Pfam" id="PF08450"/>
    </source>
</evidence>
<keyword evidence="6" id="KW-1185">Reference proteome</keyword>
<name>A0A1W2ASB7_9HYPH</name>
<feature type="domain" description="SMP-30/Gluconolactonase/LRE-like region" evidence="4">
    <location>
        <begin position="17"/>
        <end position="259"/>
    </location>
</feature>
<dbReference type="SUPFAM" id="SSF63829">
    <property type="entry name" value="Calcium-dependent phosphotriesterase"/>
    <property type="match status" value="1"/>
</dbReference>
<dbReference type="InterPro" id="IPR005511">
    <property type="entry name" value="SMP-30"/>
</dbReference>
<evidence type="ECO:0000256" key="2">
    <source>
        <dbReference type="PIRSR" id="PIRSR605511-1"/>
    </source>
</evidence>
<sequence>MLESVPTRIVHDELLELGEGPTYDPETNTAFWFDIIGKGLYEMPLASGNVTRHDMPVMASEIAVVDEATQIVAGEDGLYLRERDTGRLTLHKPLEADRPDTRSNDGGVHPSGALWIGTMGKRAEREAGAIYHYRAGTITSLYANVSIPNAICFSDDGRLAYFADTAINKLMRVDCDPATGLPTGEPTELHDQAGGPGALDGALVARDGTIWIACWGGKCLMVLSPEGKVLRRIEVPASQPTCPAFIGETADKILVTTAHQGMTPGARADDANAGRTFVLEPGVAGKHPPKVVIG</sequence>
<evidence type="ECO:0000313" key="6">
    <source>
        <dbReference type="Proteomes" id="UP000192656"/>
    </source>
</evidence>
<comment type="cofactor">
    <cofactor evidence="3">
        <name>Zn(2+)</name>
        <dbReference type="ChEBI" id="CHEBI:29105"/>
    </cofactor>
    <text evidence="3">Binds 1 divalent metal cation per subunit.</text>
</comment>
<reference evidence="5 6" key="1">
    <citation type="submission" date="2017-04" db="EMBL/GenBank/DDBJ databases">
        <authorList>
            <person name="Afonso C.L."/>
            <person name="Miller P.J."/>
            <person name="Scott M.A."/>
            <person name="Spackman E."/>
            <person name="Goraichik I."/>
            <person name="Dimitrov K.M."/>
            <person name="Suarez D.L."/>
            <person name="Swayne D.E."/>
        </authorList>
    </citation>
    <scope>NUCLEOTIDE SEQUENCE [LARGE SCALE GENOMIC DNA]</scope>
    <source>
        <strain evidence="5 6">CGMCC 1.10972</strain>
    </source>
</reference>
<dbReference type="GO" id="GO:0019853">
    <property type="term" value="P:L-ascorbic acid biosynthetic process"/>
    <property type="evidence" value="ECO:0007669"/>
    <property type="project" value="TreeGrafter"/>
</dbReference>
<feature type="binding site" evidence="3">
    <location>
        <position position="19"/>
    </location>
    <ligand>
        <name>a divalent metal cation</name>
        <dbReference type="ChEBI" id="CHEBI:60240"/>
    </ligand>
</feature>
<dbReference type="InterPro" id="IPR013658">
    <property type="entry name" value="SGL"/>
</dbReference>
<keyword evidence="3" id="KW-0479">Metal-binding</keyword>
<feature type="binding site" evidence="3">
    <location>
        <position position="104"/>
    </location>
    <ligand>
        <name>substrate</name>
    </ligand>
</feature>
<dbReference type="Proteomes" id="UP000192656">
    <property type="component" value="Unassembled WGS sequence"/>
</dbReference>
<dbReference type="PRINTS" id="PR01790">
    <property type="entry name" value="SMP30FAMILY"/>
</dbReference>
<keyword evidence="3" id="KW-0862">Zinc</keyword>
<protein>
    <submittedName>
        <fullName evidence="5">Sugar lactone lactonase YvrE</fullName>
    </submittedName>
</protein>
<dbReference type="RefSeq" id="WP_170923203.1">
    <property type="nucleotide sequence ID" value="NZ_FWXR01000005.1"/>
</dbReference>
<dbReference type="GO" id="GO:0005509">
    <property type="term" value="F:calcium ion binding"/>
    <property type="evidence" value="ECO:0007669"/>
    <property type="project" value="TreeGrafter"/>
</dbReference>
<accession>A0A1W2ASB7</accession>
<feature type="binding site" evidence="3">
    <location>
        <position position="200"/>
    </location>
    <ligand>
        <name>a divalent metal cation</name>
        <dbReference type="ChEBI" id="CHEBI:60240"/>
    </ligand>
</feature>
<dbReference type="Gene3D" id="2.120.10.30">
    <property type="entry name" value="TolB, C-terminal domain"/>
    <property type="match status" value="1"/>
</dbReference>
<dbReference type="InterPro" id="IPR011042">
    <property type="entry name" value="6-blade_b-propeller_TolB-like"/>
</dbReference>
<dbReference type="Pfam" id="PF08450">
    <property type="entry name" value="SGL"/>
    <property type="match status" value="1"/>
</dbReference>
<dbReference type="PANTHER" id="PTHR10907">
    <property type="entry name" value="REGUCALCIN"/>
    <property type="match status" value="1"/>
</dbReference>
<evidence type="ECO:0000256" key="1">
    <source>
        <dbReference type="ARBA" id="ARBA00008853"/>
    </source>
</evidence>
<evidence type="ECO:0000313" key="5">
    <source>
        <dbReference type="EMBL" id="SMC63484.1"/>
    </source>
</evidence>
<dbReference type="AlphaFoldDB" id="A0A1W2ASB7"/>
<organism evidence="5 6">
    <name type="scientific">Fulvimarina manganoxydans</name>
    <dbReference type="NCBI Taxonomy" id="937218"/>
    <lineage>
        <taxon>Bacteria</taxon>
        <taxon>Pseudomonadati</taxon>
        <taxon>Pseudomonadota</taxon>
        <taxon>Alphaproteobacteria</taxon>
        <taxon>Hyphomicrobiales</taxon>
        <taxon>Aurantimonadaceae</taxon>
        <taxon>Fulvimarina</taxon>
    </lineage>
</organism>